<evidence type="ECO:0000256" key="5">
    <source>
        <dbReference type="HAMAP-Rule" id="MF_01114"/>
    </source>
</evidence>
<dbReference type="InterPro" id="IPR036388">
    <property type="entry name" value="WH-like_DNA-bd_sf"/>
</dbReference>
<proteinExistence type="inferred from homology"/>
<dbReference type="Pfam" id="PF21982">
    <property type="entry name" value="RecX_HTH1"/>
    <property type="match status" value="1"/>
</dbReference>
<sequence>MKQTALQCAVGLLARREHSEHELAQKLRQREFNEQEIDDAMSILLEKNYLSDERYAESVCRYRASRGYGWRYIANELQQKGVCSTIIHDLRKNCEIDWYLQAELAYNKRFGIKTISDQKDKAKRIRFLQYRGFSHEETMTVINASEQAY</sequence>
<evidence type="ECO:0000313" key="9">
    <source>
        <dbReference type="EMBL" id="QBG35485.1"/>
    </source>
</evidence>
<feature type="domain" description="RecX third three-helical" evidence="7">
    <location>
        <begin position="101"/>
        <end position="141"/>
    </location>
</feature>
<organism evidence="9 10">
    <name type="scientific">Litorilituus sediminis</name>
    <dbReference type="NCBI Taxonomy" id="718192"/>
    <lineage>
        <taxon>Bacteria</taxon>
        <taxon>Pseudomonadati</taxon>
        <taxon>Pseudomonadota</taxon>
        <taxon>Gammaproteobacteria</taxon>
        <taxon>Alteromonadales</taxon>
        <taxon>Colwelliaceae</taxon>
        <taxon>Litorilituus</taxon>
    </lineage>
</organism>
<evidence type="ECO:0000256" key="3">
    <source>
        <dbReference type="ARBA" id="ARBA00018111"/>
    </source>
</evidence>
<evidence type="ECO:0000259" key="8">
    <source>
        <dbReference type="Pfam" id="PF21982"/>
    </source>
</evidence>
<evidence type="ECO:0000313" key="10">
    <source>
        <dbReference type="Proteomes" id="UP000290244"/>
    </source>
</evidence>
<dbReference type="GO" id="GO:0005737">
    <property type="term" value="C:cytoplasm"/>
    <property type="evidence" value="ECO:0007669"/>
    <property type="project" value="UniProtKB-SubCell"/>
</dbReference>
<keyword evidence="10" id="KW-1185">Reference proteome</keyword>
<dbReference type="Gene3D" id="1.10.10.10">
    <property type="entry name" value="Winged helix-like DNA-binding domain superfamily/Winged helix DNA-binding domain"/>
    <property type="match status" value="3"/>
</dbReference>
<dbReference type="PANTHER" id="PTHR33602:SF1">
    <property type="entry name" value="REGULATORY PROTEIN RECX FAMILY PROTEIN"/>
    <property type="match status" value="1"/>
</dbReference>
<dbReference type="AlphaFoldDB" id="A0A4P6P7Q5"/>
<dbReference type="RefSeq" id="WP_130600706.1">
    <property type="nucleotide sequence ID" value="NZ_CP034759.1"/>
</dbReference>
<accession>A0A4P6P7Q5</accession>
<evidence type="ECO:0000259" key="7">
    <source>
        <dbReference type="Pfam" id="PF21981"/>
    </source>
</evidence>
<evidence type="ECO:0000256" key="1">
    <source>
        <dbReference type="ARBA" id="ARBA00004496"/>
    </source>
</evidence>
<dbReference type="EMBL" id="CP034759">
    <property type="protein sequence ID" value="QBG35485.1"/>
    <property type="molecule type" value="Genomic_DNA"/>
</dbReference>
<dbReference type="OrthoDB" id="7066780at2"/>
<feature type="domain" description="RecX second three-helical" evidence="6">
    <location>
        <begin position="51"/>
        <end position="87"/>
    </location>
</feature>
<dbReference type="InterPro" id="IPR003783">
    <property type="entry name" value="Regulatory_RecX"/>
</dbReference>
<dbReference type="KEGG" id="lsd:EMK97_07025"/>
<dbReference type="PANTHER" id="PTHR33602">
    <property type="entry name" value="REGULATORY PROTEIN RECX FAMILY PROTEIN"/>
    <property type="match status" value="1"/>
</dbReference>
<dbReference type="InterPro" id="IPR053925">
    <property type="entry name" value="RecX_HTH_3rd"/>
</dbReference>
<dbReference type="InterPro" id="IPR053924">
    <property type="entry name" value="RecX_HTH_2nd"/>
</dbReference>
<dbReference type="InterPro" id="IPR053926">
    <property type="entry name" value="RecX_HTH_1st"/>
</dbReference>
<gene>
    <name evidence="5" type="primary">recX</name>
    <name evidence="9" type="ORF">EMK97_07025</name>
</gene>
<dbReference type="GO" id="GO:0006282">
    <property type="term" value="P:regulation of DNA repair"/>
    <property type="evidence" value="ECO:0007669"/>
    <property type="project" value="UniProtKB-UniRule"/>
</dbReference>
<comment type="similarity">
    <text evidence="2 5">Belongs to the RecX family.</text>
</comment>
<evidence type="ECO:0000259" key="6">
    <source>
        <dbReference type="Pfam" id="PF02631"/>
    </source>
</evidence>
<dbReference type="HAMAP" id="MF_01114">
    <property type="entry name" value="RecX"/>
    <property type="match status" value="1"/>
</dbReference>
<feature type="domain" description="RecX first three-helical" evidence="8">
    <location>
        <begin position="5"/>
        <end position="41"/>
    </location>
</feature>
<evidence type="ECO:0000256" key="2">
    <source>
        <dbReference type="ARBA" id="ARBA00009695"/>
    </source>
</evidence>
<comment type="function">
    <text evidence="5">Modulates RecA activity.</text>
</comment>
<evidence type="ECO:0000256" key="4">
    <source>
        <dbReference type="ARBA" id="ARBA00022490"/>
    </source>
</evidence>
<dbReference type="Pfam" id="PF02631">
    <property type="entry name" value="RecX_HTH2"/>
    <property type="match status" value="1"/>
</dbReference>
<protein>
    <recommendedName>
        <fullName evidence="3 5">Regulatory protein RecX</fullName>
    </recommendedName>
</protein>
<reference evidence="9 10" key="1">
    <citation type="submission" date="2018-12" db="EMBL/GenBank/DDBJ databases">
        <title>Complete genome of Litorilituus sediminis.</title>
        <authorList>
            <person name="Liu A."/>
            <person name="Rong J."/>
        </authorList>
    </citation>
    <scope>NUCLEOTIDE SEQUENCE [LARGE SCALE GENOMIC DNA]</scope>
    <source>
        <strain evidence="9 10">JCM 17549</strain>
    </source>
</reference>
<name>A0A4P6P7Q5_9GAMM</name>
<dbReference type="Pfam" id="PF21981">
    <property type="entry name" value="RecX_HTH3"/>
    <property type="match status" value="1"/>
</dbReference>
<keyword evidence="4 5" id="KW-0963">Cytoplasm</keyword>
<comment type="subcellular location">
    <subcellularLocation>
        <location evidence="1 5">Cytoplasm</location>
    </subcellularLocation>
</comment>
<dbReference type="Proteomes" id="UP000290244">
    <property type="component" value="Chromosome"/>
</dbReference>